<gene>
    <name evidence="6 7" type="primary">xseB</name>
    <name evidence="7" type="ORF">GCM10007877_35170</name>
</gene>
<dbReference type="NCBIfam" id="TIGR01280">
    <property type="entry name" value="xseB"/>
    <property type="match status" value="1"/>
</dbReference>
<evidence type="ECO:0000256" key="3">
    <source>
        <dbReference type="ARBA" id="ARBA00022722"/>
    </source>
</evidence>
<comment type="catalytic activity">
    <reaction evidence="6">
        <text>Exonucleolytic cleavage in either 5'- to 3'- or 3'- to 5'-direction to yield nucleoside 5'-phosphates.</text>
        <dbReference type="EC" id="3.1.11.6"/>
    </reaction>
</comment>
<protein>
    <recommendedName>
        <fullName evidence="6">Exodeoxyribonuclease 7 small subunit</fullName>
        <ecNumber evidence="6">3.1.11.6</ecNumber>
    </recommendedName>
    <alternativeName>
        <fullName evidence="6">Exodeoxyribonuclease VII small subunit</fullName>
        <shortName evidence="6">Exonuclease VII small subunit</shortName>
    </alternativeName>
</protein>
<dbReference type="NCBIfam" id="NF002140">
    <property type="entry name" value="PRK00977.1-4"/>
    <property type="match status" value="1"/>
</dbReference>
<dbReference type="EMBL" id="BSPD01000090">
    <property type="protein sequence ID" value="GLS27798.1"/>
    <property type="molecule type" value="Genomic_DNA"/>
</dbReference>
<evidence type="ECO:0000313" key="8">
    <source>
        <dbReference type="Proteomes" id="UP001156870"/>
    </source>
</evidence>
<comment type="subunit">
    <text evidence="6">Heterooligomer composed of large and small subunits.</text>
</comment>
<evidence type="ECO:0000256" key="4">
    <source>
        <dbReference type="ARBA" id="ARBA00022801"/>
    </source>
</evidence>
<dbReference type="HAMAP" id="MF_00337">
    <property type="entry name" value="Exonuc_7_S"/>
    <property type="match status" value="1"/>
</dbReference>
<evidence type="ECO:0000313" key="7">
    <source>
        <dbReference type="EMBL" id="GLS27798.1"/>
    </source>
</evidence>
<proteinExistence type="inferred from homology"/>
<evidence type="ECO:0000256" key="2">
    <source>
        <dbReference type="ARBA" id="ARBA00022490"/>
    </source>
</evidence>
<dbReference type="Pfam" id="PF02609">
    <property type="entry name" value="Exonuc_VII_S"/>
    <property type="match status" value="1"/>
</dbReference>
<dbReference type="InterPro" id="IPR037004">
    <property type="entry name" value="Exonuc_VII_ssu_sf"/>
</dbReference>
<dbReference type="GO" id="GO:0008855">
    <property type="term" value="F:exodeoxyribonuclease VII activity"/>
    <property type="evidence" value="ECO:0007669"/>
    <property type="project" value="UniProtKB-UniRule"/>
</dbReference>
<dbReference type="PANTHER" id="PTHR34137">
    <property type="entry name" value="EXODEOXYRIBONUCLEASE 7 SMALL SUBUNIT"/>
    <property type="match status" value="1"/>
</dbReference>
<dbReference type="AlphaFoldDB" id="A0AA37WNQ4"/>
<keyword evidence="4 6" id="KW-0378">Hydrolase</keyword>
<comment type="similarity">
    <text evidence="1 6">Belongs to the XseB family.</text>
</comment>
<comment type="caution">
    <text evidence="7">The sequence shown here is derived from an EMBL/GenBank/DDBJ whole genome shotgun (WGS) entry which is preliminary data.</text>
</comment>
<accession>A0AA37WNQ4</accession>
<sequence>MAARKKSQDFESALTELEQLIEKLETGDLSLEESLKVFENGIKLTRDCQKTLADAEQKVQQLIASQGELQLQEFPTDE</sequence>
<dbReference type="EC" id="3.1.11.6" evidence="6"/>
<dbReference type="PANTHER" id="PTHR34137:SF1">
    <property type="entry name" value="EXODEOXYRIBONUCLEASE 7 SMALL SUBUNIT"/>
    <property type="match status" value="1"/>
</dbReference>
<dbReference type="PIRSF" id="PIRSF006488">
    <property type="entry name" value="Exonuc_VII_S"/>
    <property type="match status" value="1"/>
</dbReference>
<comment type="function">
    <text evidence="6">Bidirectionally degrades single-stranded DNA into large acid-insoluble oligonucleotides, which are then degraded further into small acid-soluble oligonucleotides.</text>
</comment>
<evidence type="ECO:0000256" key="1">
    <source>
        <dbReference type="ARBA" id="ARBA00009998"/>
    </source>
</evidence>
<keyword evidence="2 6" id="KW-0963">Cytoplasm</keyword>
<dbReference type="Gene3D" id="1.10.287.1040">
    <property type="entry name" value="Exonuclease VII, small subunit"/>
    <property type="match status" value="1"/>
</dbReference>
<dbReference type="InterPro" id="IPR003761">
    <property type="entry name" value="Exonuc_VII_S"/>
</dbReference>
<dbReference type="GO" id="GO:0009318">
    <property type="term" value="C:exodeoxyribonuclease VII complex"/>
    <property type="evidence" value="ECO:0007669"/>
    <property type="project" value="UniProtKB-UniRule"/>
</dbReference>
<dbReference type="Proteomes" id="UP001156870">
    <property type="component" value="Unassembled WGS sequence"/>
</dbReference>
<keyword evidence="5 6" id="KW-0269">Exonuclease</keyword>
<name>A0AA37WNQ4_9GAMM</name>
<keyword evidence="8" id="KW-1185">Reference proteome</keyword>
<comment type="subcellular location">
    <subcellularLocation>
        <location evidence="6">Cytoplasm</location>
    </subcellularLocation>
</comment>
<reference evidence="7 8" key="1">
    <citation type="journal article" date="2014" name="Int. J. Syst. Evol. Microbiol.">
        <title>Complete genome sequence of Corynebacterium casei LMG S-19264T (=DSM 44701T), isolated from a smear-ripened cheese.</title>
        <authorList>
            <consortium name="US DOE Joint Genome Institute (JGI-PGF)"/>
            <person name="Walter F."/>
            <person name="Albersmeier A."/>
            <person name="Kalinowski J."/>
            <person name="Ruckert C."/>
        </authorList>
    </citation>
    <scope>NUCLEOTIDE SEQUENCE [LARGE SCALE GENOMIC DNA]</scope>
    <source>
        <strain evidence="7 8">NBRC 110095</strain>
    </source>
</reference>
<dbReference type="GO" id="GO:0006308">
    <property type="term" value="P:DNA catabolic process"/>
    <property type="evidence" value="ECO:0007669"/>
    <property type="project" value="UniProtKB-UniRule"/>
</dbReference>
<evidence type="ECO:0000256" key="6">
    <source>
        <dbReference type="HAMAP-Rule" id="MF_00337"/>
    </source>
</evidence>
<keyword evidence="3 6" id="KW-0540">Nuclease</keyword>
<dbReference type="SUPFAM" id="SSF116842">
    <property type="entry name" value="XseB-like"/>
    <property type="match status" value="1"/>
</dbReference>
<dbReference type="RefSeq" id="WP_232595599.1">
    <property type="nucleotide sequence ID" value="NZ_BSPD01000090.1"/>
</dbReference>
<evidence type="ECO:0000256" key="5">
    <source>
        <dbReference type="ARBA" id="ARBA00022839"/>
    </source>
</evidence>
<dbReference type="GO" id="GO:0005829">
    <property type="term" value="C:cytosol"/>
    <property type="evidence" value="ECO:0007669"/>
    <property type="project" value="TreeGrafter"/>
</dbReference>
<organism evidence="7 8">
    <name type="scientific">Marinibactrum halimedae</name>
    <dbReference type="NCBI Taxonomy" id="1444977"/>
    <lineage>
        <taxon>Bacteria</taxon>
        <taxon>Pseudomonadati</taxon>
        <taxon>Pseudomonadota</taxon>
        <taxon>Gammaproteobacteria</taxon>
        <taxon>Cellvibrionales</taxon>
        <taxon>Cellvibrionaceae</taxon>
        <taxon>Marinibactrum</taxon>
    </lineage>
</organism>